<dbReference type="EMBL" id="UPPP01000069">
    <property type="protein sequence ID" value="VBB06918.1"/>
    <property type="molecule type" value="Genomic_DNA"/>
</dbReference>
<keyword evidence="2" id="KW-0808">Transferase</keyword>
<dbReference type="AlphaFoldDB" id="A0A498RCN1"/>
<dbReference type="SUPFAM" id="SSF55021">
    <property type="entry name" value="ACT-like"/>
    <property type="match status" value="2"/>
</dbReference>
<evidence type="ECO:0000313" key="3">
    <source>
        <dbReference type="Proteomes" id="UP000277811"/>
    </source>
</evidence>
<dbReference type="PANTHER" id="PTHR40099">
    <property type="entry name" value="ACETOLACTATE SYNTHASE, SMALL SUBUNIT"/>
    <property type="match status" value="1"/>
</dbReference>
<dbReference type="RefSeq" id="WP_207857453.1">
    <property type="nucleotide sequence ID" value="NZ_UPPP01000069.1"/>
</dbReference>
<keyword evidence="2" id="KW-0456">Lyase</keyword>
<evidence type="ECO:0000313" key="2">
    <source>
        <dbReference type="EMBL" id="VBB06918.1"/>
    </source>
</evidence>
<dbReference type="PANTHER" id="PTHR40099:SF1">
    <property type="entry name" value="ACETOLACTATE SYNTHASE, SMALL SUBUNIT"/>
    <property type="match status" value="1"/>
</dbReference>
<proteinExistence type="predicted"/>
<evidence type="ECO:0000259" key="1">
    <source>
        <dbReference type="PROSITE" id="PS51671"/>
    </source>
</evidence>
<keyword evidence="3" id="KW-1185">Reference proteome</keyword>
<feature type="domain" description="ACT" evidence="1">
    <location>
        <begin position="5"/>
        <end position="81"/>
    </location>
</feature>
<reference evidence="2 3" key="1">
    <citation type="submission" date="2018-06" db="EMBL/GenBank/DDBJ databases">
        <authorList>
            <person name="Strepis N."/>
        </authorList>
    </citation>
    <scope>NUCLEOTIDE SEQUENCE [LARGE SCALE GENOMIC DNA]</scope>
    <source>
        <strain evidence="2">LUCI</strain>
    </source>
</reference>
<organism evidence="2 3">
    <name type="scientific">Lucifera butyrica</name>
    <dbReference type="NCBI Taxonomy" id="1351585"/>
    <lineage>
        <taxon>Bacteria</taxon>
        <taxon>Bacillati</taxon>
        <taxon>Bacillota</taxon>
        <taxon>Negativicutes</taxon>
        <taxon>Veillonellales</taxon>
        <taxon>Veillonellaceae</taxon>
        <taxon>Lucifera</taxon>
    </lineage>
</organism>
<sequence>MIIRQISVFVENRPGTLAEVLAVLKEHGVNMRALSVADTSDFGILRLIVNEPEKVERVLRGAKFAVKTTEVLAITVEDHPGSLLGQIEKLSSAGISVEYMYAFAAAPEQEARVVLKVDDLTRAERLICGEEGCSTPYEPSEAPGFYW</sequence>
<dbReference type="Proteomes" id="UP000277811">
    <property type="component" value="Unassembled WGS sequence"/>
</dbReference>
<dbReference type="InterPro" id="IPR045865">
    <property type="entry name" value="ACT-like_dom_sf"/>
</dbReference>
<dbReference type="Gene3D" id="3.30.2130.10">
    <property type="entry name" value="VC0802-like"/>
    <property type="match status" value="1"/>
</dbReference>
<dbReference type="InterPro" id="IPR002912">
    <property type="entry name" value="ACT_dom"/>
</dbReference>
<protein>
    <submittedName>
        <fullName evidence="2">Small subunit acetolactate synthase synthase transferase acid biosynthesis iii lyase</fullName>
    </submittedName>
</protein>
<dbReference type="CDD" id="cd04908">
    <property type="entry name" value="ACT_Bt0572_1"/>
    <property type="match status" value="1"/>
</dbReference>
<dbReference type="GO" id="GO:0016829">
    <property type="term" value="F:lyase activity"/>
    <property type="evidence" value="ECO:0007669"/>
    <property type="project" value="UniProtKB-KW"/>
</dbReference>
<name>A0A498RCN1_9FIRM</name>
<dbReference type="GO" id="GO:0016740">
    <property type="term" value="F:transferase activity"/>
    <property type="evidence" value="ECO:0007669"/>
    <property type="project" value="UniProtKB-KW"/>
</dbReference>
<dbReference type="PROSITE" id="PS51671">
    <property type="entry name" value="ACT"/>
    <property type="match status" value="1"/>
</dbReference>
<accession>A0A498RCN1</accession>
<gene>
    <name evidence="2" type="ORF">LUCI_2158</name>
</gene>
<dbReference type="Pfam" id="PF19571">
    <property type="entry name" value="ACT_8"/>
    <property type="match status" value="1"/>
</dbReference>
<dbReference type="InterPro" id="IPR045739">
    <property type="entry name" value="ACT_dom_pair"/>
</dbReference>
<dbReference type="CDD" id="cd04882">
    <property type="entry name" value="ACT_Bt0572_2"/>
    <property type="match status" value="1"/>
</dbReference>